<keyword evidence="8" id="KW-0804">Transcription</keyword>
<feature type="region of interest" description="Disordered" evidence="11">
    <location>
        <begin position="1"/>
        <end position="221"/>
    </location>
</feature>
<gene>
    <name evidence="12" type="ORF">SKAU_G00189580</name>
</gene>
<evidence type="ECO:0008006" key="14">
    <source>
        <dbReference type="Google" id="ProtNLM"/>
    </source>
</evidence>
<evidence type="ECO:0000256" key="2">
    <source>
        <dbReference type="ARBA" id="ARBA00010194"/>
    </source>
</evidence>
<proteinExistence type="inferred from homology"/>
<dbReference type="InterPro" id="IPR002515">
    <property type="entry name" value="Znf_C2H2C"/>
</dbReference>
<dbReference type="OrthoDB" id="10069059at2759"/>
<dbReference type="PROSITE" id="PS51802">
    <property type="entry name" value="ZF_CCHHC"/>
    <property type="match status" value="1"/>
</dbReference>
<reference evidence="12" key="1">
    <citation type="journal article" date="2023" name="Science">
        <title>Genome structures resolve the early diversification of teleost fishes.</title>
        <authorList>
            <person name="Parey E."/>
            <person name="Louis A."/>
            <person name="Montfort J."/>
            <person name="Bouchez O."/>
            <person name="Roques C."/>
            <person name="Iampietro C."/>
            <person name="Lluch J."/>
            <person name="Castinel A."/>
            <person name="Donnadieu C."/>
            <person name="Desvignes T."/>
            <person name="Floi Bucao C."/>
            <person name="Jouanno E."/>
            <person name="Wen M."/>
            <person name="Mejri S."/>
            <person name="Dirks R."/>
            <person name="Jansen H."/>
            <person name="Henkel C."/>
            <person name="Chen W.J."/>
            <person name="Zahm M."/>
            <person name="Cabau C."/>
            <person name="Klopp C."/>
            <person name="Thompson A.W."/>
            <person name="Robinson-Rechavi M."/>
            <person name="Braasch I."/>
            <person name="Lecointre G."/>
            <person name="Bobe J."/>
            <person name="Postlethwait J.H."/>
            <person name="Berthelot C."/>
            <person name="Roest Crollius H."/>
            <person name="Guiguen Y."/>
        </authorList>
    </citation>
    <scope>NUCLEOTIDE SEQUENCE</scope>
    <source>
        <strain evidence="12">WJC10195</strain>
    </source>
</reference>
<feature type="compositionally biased region" description="Acidic residues" evidence="11">
    <location>
        <begin position="90"/>
        <end position="145"/>
    </location>
</feature>
<name>A0A9Q1FDG1_SYNKA</name>
<dbReference type="PANTHER" id="PTHR10816:SF15">
    <property type="entry name" value="MYELIN TRANSCRIPTION FACTOR 1-LIKE PROTEIN"/>
    <property type="match status" value="1"/>
</dbReference>
<dbReference type="GO" id="GO:0006355">
    <property type="term" value="P:regulation of DNA-templated transcription"/>
    <property type="evidence" value="ECO:0007669"/>
    <property type="project" value="InterPro"/>
</dbReference>
<keyword evidence="3" id="KW-0479">Metal-binding</keyword>
<evidence type="ECO:0000256" key="10">
    <source>
        <dbReference type="PROSITE-ProRule" id="PRU01143"/>
    </source>
</evidence>
<dbReference type="Pfam" id="PF01530">
    <property type="entry name" value="zf-C2HC"/>
    <property type="match status" value="1"/>
</dbReference>
<keyword evidence="7" id="KW-0805">Transcription regulation</keyword>
<evidence type="ECO:0000313" key="12">
    <source>
        <dbReference type="EMBL" id="KAJ8356164.1"/>
    </source>
</evidence>
<dbReference type="FunFam" id="4.10.320.30:FF:000001">
    <property type="entry name" value="Myelin transcription factor 1-like, a"/>
    <property type="match status" value="1"/>
</dbReference>
<comment type="caution">
    <text evidence="12">The sequence shown here is derived from an EMBL/GenBank/DDBJ whole genome shotgun (WGS) entry which is preliminary data.</text>
</comment>
<accession>A0A9Q1FDG1</accession>
<keyword evidence="9" id="KW-0539">Nucleus</keyword>
<dbReference type="AlphaFoldDB" id="A0A9Q1FDG1"/>
<evidence type="ECO:0000256" key="11">
    <source>
        <dbReference type="SAM" id="MobiDB-lite"/>
    </source>
</evidence>
<evidence type="ECO:0000256" key="7">
    <source>
        <dbReference type="ARBA" id="ARBA00023015"/>
    </source>
</evidence>
<comment type="similarity">
    <text evidence="2">Belongs to the MYT1 family.</text>
</comment>
<organism evidence="12 13">
    <name type="scientific">Synaphobranchus kaupii</name>
    <name type="common">Kaup's arrowtooth eel</name>
    <dbReference type="NCBI Taxonomy" id="118154"/>
    <lineage>
        <taxon>Eukaryota</taxon>
        <taxon>Metazoa</taxon>
        <taxon>Chordata</taxon>
        <taxon>Craniata</taxon>
        <taxon>Vertebrata</taxon>
        <taxon>Euteleostomi</taxon>
        <taxon>Actinopterygii</taxon>
        <taxon>Neopterygii</taxon>
        <taxon>Teleostei</taxon>
        <taxon>Anguilliformes</taxon>
        <taxon>Synaphobranchidae</taxon>
        <taxon>Synaphobranchus</taxon>
    </lineage>
</organism>
<keyword evidence="13" id="KW-1185">Reference proteome</keyword>
<keyword evidence="6" id="KW-0862">Zinc</keyword>
<evidence type="ECO:0000256" key="5">
    <source>
        <dbReference type="ARBA" id="ARBA00022771"/>
    </source>
</evidence>
<evidence type="ECO:0000313" key="13">
    <source>
        <dbReference type="Proteomes" id="UP001152622"/>
    </source>
</evidence>
<feature type="compositionally biased region" description="Basic and acidic residues" evidence="11">
    <location>
        <begin position="275"/>
        <end position="284"/>
    </location>
</feature>
<feature type="region of interest" description="Disordered" evidence="11">
    <location>
        <begin position="245"/>
        <end position="284"/>
    </location>
</feature>
<dbReference type="PANTHER" id="PTHR10816">
    <property type="entry name" value="MYELIN TRANSCRIPTION FACTOR 1-RELATED"/>
    <property type="match status" value="1"/>
</dbReference>
<dbReference type="GO" id="GO:0008270">
    <property type="term" value="F:zinc ion binding"/>
    <property type="evidence" value="ECO:0007669"/>
    <property type="project" value="UniProtKB-KW"/>
</dbReference>
<dbReference type="Gene3D" id="4.10.320.30">
    <property type="match status" value="1"/>
</dbReference>
<comment type="subcellular location">
    <subcellularLocation>
        <location evidence="1">Nucleus</location>
    </subcellularLocation>
</comment>
<evidence type="ECO:0000256" key="4">
    <source>
        <dbReference type="ARBA" id="ARBA00022737"/>
    </source>
</evidence>
<keyword evidence="4" id="KW-0677">Repeat</keyword>
<feature type="compositionally biased region" description="Acidic residues" evidence="11">
    <location>
        <begin position="260"/>
        <end position="274"/>
    </location>
</feature>
<protein>
    <recommendedName>
        <fullName evidence="14">Myelin transcription factor 1-like protein</fullName>
    </recommendedName>
</protein>
<feature type="non-terminal residue" evidence="12">
    <location>
        <position position="284"/>
    </location>
</feature>
<evidence type="ECO:0000256" key="1">
    <source>
        <dbReference type="ARBA" id="ARBA00004123"/>
    </source>
</evidence>
<evidence type="ECO:0000256" key="9">
    <source>
        <dbReference type="ARBA" id="ARBA00023242"/>
    </source>
</evidence>
<dbReference type="GO" id="GO:0007399">
    <property type="term" value="P:nervous system development"/>
    <property type="evidence" value="ECO:0007669"/>
    <property type="project" value="UniProtKB-KW"/>
</dbReference>
<evidence type="ECO:0000256" key="6">
    <source>
        <dbReference type="ARBA" id="ARBA00022833"/>
    </source>
</evidence>
<dbReference type="GO" id="GO:0005634">
    <property type="term" value="C:nucleus"/>
    <property type="evidence" value="ECO:0007669"/>
    <property type="project" value="UniProtKB-SubCell"/>
</dbReference>
<keyword evidence="5 10" id="KW-0863">Zinc-finger</keyword>
<feature type="compositionally biased region" description="Acidic residues" evidence="11">
    <location>
        <begin position="155"/>
        <end position="188"/>
    </location>
</feature>
<dbReference type="SUPFAM" id="SSF103637">
    <property type="entry name" value="CCHHC domain"/>
    <property type="match status" value="1"/>
</dbReference>
<dbReference type="EMBL" id="JAINUF010000006">
    <property type="protein sequence ID" value="KAJ8356164.1"/>
    <property type="molecule type" value="Genomic_DNA"/>
</dbReference>
<sequence>MEVDADEKRHRTRSKGVRVSTTEPALQEQFSCPTPGCDGSGHVSGKYARHRSVYGCPLAKKRKTQDKQPQEPAPKRRPFLTRLDNSSMDECYETDGTEEVDEKEPEEVEEEEEEDGEEEEEVEEDDEEEYSEDNEEQGEEEDEGEVERRVRETVEDVVEDEEEDGEEGDEEEEEEEEEEDEEDDEDDREERGRRRENNQMNGGYAKPGQPTEKDNNSEEYENYNELVAKSLLNLGKIAEDAAYQALTESEMNSNSSNSAGEDDDEDDEDDDENEKGERKGALSL</sequence>
<dbReference type="InterPro" id="IPR036060">
    <property type="entry name" value="Znf_C2H2C_sf"/>
</dbReference>
<dbReference type="Proteomes" id="UP001152622">
    <property type="component" value="Chromosome 6"/>
</dbReference>
<feature type="compositionally biased region" description="Polar residues" evidence="11">
    <location>
        <begin position="19"/>
        <end position="32"/>
    </location>
</feature>
<evidence type="ECO:0000256" key="8">
    <source>
        <dbReference type="ARBA" id="ARBA00023163"/>
    </source>
</evidence>
<evidence type="ECO:0000256" key="3">
    <source>
        <dbReference type="ARBA" id="ARBA00022723"/>
    </source>
</evidence>